<evidence type="ECO:0000256" key="2">
    <source>
        <dbReference type="ARBA" id="ARBA00022747"/>
    </source>
</evidence>
<dbReference type="Gene3D" id="3.90.220.20">
    <property type="entry name" value="DNA methylase specificity domains"/>
    <property type="match status" value="2"/>
</dbReference>
<dbReference type="REBASE" id="102140">
    <property type="entry name" value="S.Fsp1321ORF21970P"/>
</dbReference>
<evidence type="ECO:0000313" key="6">
    <source>
        <dbReference type="Proteomes" id="UP000027064"/>
    </source>
</evidence>
<dbReference type="InterPro" id="IPR044946">
    <property type="entry name" value="Restrct_endonuc_typeI_TRD_sf"/>
</dbReference>
<protein>
    <submittedName>
        <fullName evidence="5">Restriction modification system DNA specificity domain-containing protein</fullName>
    </submittedName>
</protein>
<dbReference type="eggNOG" id="COG0732">
    <property type="taxonomic scope" value="Bacteria"/>
</dbReference>
<dbReference type="STRING" id="1492738.FEM21_21960"/>
<evidence type="ECO:0000313" key="5">
    <source>
        <dbReference type="EMBL" id="KDN54682.1"/>
    </source>
</evidence>
<feature type="domain" description="Type I restriction modification DNA specificity" evidence="4">
    <location>
        <begin position="18"/>
        <end position="138"/>
    </location>
</feature>
<accession>A0A066WKY9</accession>
<gene>
    <name evidence="5" type="ORF">FEM21_21960</name>
</gene>
<evidence type="ECO:0000256" key="1">
    <source>
        <dbReference type="ARBA" id="ARBA00010923"/>
    </source>
</evidence>
<dbReference type="GO" id="GO:0009307">
    <property type="term" value="P:DNA restriction-modification system"/>
    <property type="evidence" value="ECO:0007669"/>
    <property type="project" value="UniProtKB-KW"/>
</dbReference>
<dbReference type="PATRIC" id="fig|1492738.3.peg.2184"/>
<proteinExistence type="inferred from homology"/>
<name>A0A066WKY9_9FLAO</name>
<dbReference type="PANTHER" id="PTHR30408:SF13">
    <property type="entry name" value="TYPE I RESTRICTION ENZYME HINDI SPECIFICITY SUBUNIT"/>
    <property type="match status" value="1"/>
</dbReference>
<dbReference type="PANTHER" id="PTHR30408">
    <property type="entry name" value="TYPE-1 RESTRICTION ENZYME ECOKI SPECIFICITY PROTEIN"/>
    <property type="match status" value="1"/>
</dbReference>
<keyword evidence="2" id="KW-0680">Restriction system</keyword>
<dbReference type="InterPro" id="IPR000055">
    <property type="entry name" value="Restrct_endonuc_typeI_TRD"/>
</dbReference>
<comment type="caution">
    <text evidence="5">The sequence shown here is derived from an EMBL/GenBank/DDBJ whole genome shotgun (WGS) entry which is preliminary data.</text>
</comment>
<dbReference type="SUPFAM" id="SSF116734">
    <property type="entry name" value="DNA methylase specificity domain"/>
    <property type="match status" value="2"/>
</dbReference>
<feature type="domain" description="Type I restriction modification DNA specificity" evidence="4">
    <location>
        <begin position="180"/>
        <end position="299"/>
    </location>
</feature>
<dbReference type="AlphaFoldDB" id="A0A066WKY9"/>
<dbReference type="GO" id="GO:0003677">
    <property type="term" value="F:DNA binding"/>
    <property type="evidence" value="ECO:0007669"/>
    <property type="project" value="UniProtKB-KW"/>
</dbReference>
<comment type="similarity">
    <text evidence="1">Belongs to the type-I restriction system S methylase family.</text>
</comment>
<dbReference type="EMBL" id="JNCA01000020">
    <property type="protein sequence ID" value="KDN54682.1"/>
    <property type="molecule type" value="Genomic_DNA"/>
</dbReference>
<dbReference type="InterPro" id="IPR052021">
    <property type="entry name" value="Type-I_RS_S_subunit"/>
</dbReference>
<dbReference type="Pfam" id="PF01420">
    <property type="entry name" value="Methylase_S"/>
    <property type="match status" value="2"/>
</dbReference>
<sequence length="346" mass="40338">MPSIANIIGTDMSTYKLISKNQFAYGPVTSRNGDKISIALLEEYENAMVSQAYTVFEVIDKKKLLPEYLMMWFRRPEFDRYARFKSHGSAREIFDWVEMCDTELPIPSFEKQQEIVREYDIIQNRIAINNQLITKLEETAQAIYKQWFVDFEFPHDNGKPYKSNGGEMVWCEELEKEIPEGWNIEEFQKVTDVTSGKSLKWEMGNKYPIYGAGGITGYTDEFLFDKTIIIIGRVGTHGKVFIEYNKSWPTDNTLVFIPKYLCYSYFILKELNYDELNKGGVQALLTQTDLKQIKILLPKFDLNKFENTVKPILLMKKNIDSQNQKLEELKGLLLAKMTKVETKITY</sequence>
<evidence type="ECO:0000259" key="4">
    <source>
        <dbReference type="Pfam" id="PF01420"/>
    </source>
</evidence>
<reference evidence="5 6" key="1">
    <citation type="submission" date="2014-05" db="EMBL/GenBank/DDBJ databases">
        <title>Genome Sequence of Flavobacterium sp. EM1321.</title>
        <authorList>
            <person name="Shin S.-K."/>
            <person name="Yi H."/>
        </authorList>
    </citation>
    <scope>NUCLEOTIDE SEQUENCE [LARGE SCALE GENOMIC DNA]</scope>
    <source>
        <strain evidence="5 6">EM1321</strain>
    </source>
</reference>
<keyword evidence="3" id="KW-0238">DNA-binding</keyword>
<evidence type="ECO:0000256" key="3">
    <source>
        <dbReference type="ARBA" id="ARBA00023125"/>
    </source>
</evidence>
<organism evidence="5 6">
    <name type="scientific">Flavobacterium seoulense</name>
    <dbReference type="NCBI Taxonomy" id="1492738"/>
    <lineage>
        <taxon>Bacteria</taxon>
        <taxon>Pseudomonadati</taxon>
        <taxon>Bacteroidota</taxon>
        <taxon>Flavobacteriia</taxon>
        <taxon>Flavobacteriales</taxon>
        <taxon>Flavobacteriaceae</taxon>
        <taxon>Flavobacterium</taxon>
    </lineage>
</organism>
<dbReference type="Proteomes" id="UP000027064">
    <property type="component" value="Unassembled WGS sequence"/>
</dbReference>
<keyword evidence="6" id="KW-1185">Reference proteome</keyword>